<reference evidence="1" key="1">
    <citation type="submission" date="2022-05" db="EMBL/GenBank/DDBJ databases">
        <title>Brevundimonas albigilva TT17 genome sequence.</title>
        <authorList>
            <person name="Lee K."/>
            <person name="Son H."/>
        </authorList>
    </citation>
    <scope>NUCLEOTIDE SEQUENCE</scope>
    <source>
        <strain evidence="1">TT17</strain>
    </source>
</reference>
<dbReference type="Gene3D" id="3.30.2310.20">
    <property type="entry name" value="RelE-like"/>
    <property type="match status" value="1"/>
</dbReference>
<organism evidence="1 2">
    <name type="scientific">Brevundimonas albigilva</name>
    <dbReference type="NCBI Taxonomy" id="1312364"/>
    <lineage>
        <taxon>Bacteria</taxon>
        <taxon>Pseudomonadati</taxon>
        <taxon>Pseudomonadota</taxon>
        <taxon>Alphaproteobacteria</taxon>
        <taxon>Caulobacterales</taxon>
        <taxon>Caulobacteraceae</taxon>
        <taxon>Brevundimonas</taxon>
    </lineage>
</organism>
<protein>
    <recommendedName>
        <fullName evidence="3">Plasmid stabilization protein</fullName>
    </recommendedName>
</protein>
<dbReference type="RefSeq" id="WP_250201690.1">
    <property type="nucleotide sequence ID" value="NZ_CP097649.1"/>
</dbReference>
<dbReference type="EMBL" id="CP097649">
    <property type="protein sequence ID" value="URI14780.1"/>
    <property type="molecule type" value="Genomic_DNA"/>
</dbReference>
<name>A0ABY4SIH1_9CAUL</name>
<keyword evidence="2" id="KW-1185">Reference proteome</keyword>
<dbReference type="Proteomes" id="UP001055429">
    <property type="component" value="Chromosome"/>
</dbReference>
<evidence type="ECO:0008006" key="3">
    <source>
        <dbReference type="Google" id="ProtNLM"/>
    </source>
</evidence>
<sequence>MKTIVLTNSAARQFDALPASARATISAALDAYAMHGRGDVKALNGRLGFRLRVGRYRVIFTEDMTTILAIHIGPRQTGTYR</sequence>
<proteinExistence type="predicted"/>
<dbReference type="InterPro" id="IPR035093">
    <property type="entry name" value="RelE/ParE_toxin_dom_sf"/>
</dbReference>
<gene>
    <name evidence="1" type="ORF">M8231_13325</name>
</gene>
<evidence type="ECO:0000313" key="1">
    <source>
        <dbReference type="EMBL" id="URI14780.1"/>
    </source>
</evidence>
<evidence type="ECO:0000313" key="2">
    <source>
        <dbReference type="Proteomes" id="UP001055429"/>
    </source>
</evidence>
<accession>A0ABY4SIH1</accession>
<dbReference type="SUPFAM" id="SSF143011">
    <property type="entry name" value="RelE-like"/>
    <property type="match status" value="1"/>
</dbReference>